<dbReference type="Gene3D" id="2.60.40.3440">
    <property type="match status" value="1"/>
</dbReference>
<dbReference type="InterPro" id="IPR053784">
    <property type="entry name" value="Choice_anch_U_dom"/>
</dbReference>
<dbReference type="NCBIfam" id="NF012211">
    <property type="entry name" value="tand_rpt_95"/>
    <property type="match status" value="2"/>
</dbReference>
<dbReference type="Gene3D" id="2.60.40.2030">
    <property type="match status" value="5"/>
</dbReference>
<dbReference type="Proteomes" id="UP000305675">
    <property type="component" value="Unassembled WGS sequence"/>
</dbReference>
<comment type="caution">
    <text evidence="3">The sequence shown here is derived from an EMBL/GenBank/DDBJ whole genome shotgun (WGS) entry which is preliminary data.</text>
</comment>
<evidence type="ECO:0000259" key="2">
    <source>
        <dbReference type="SMART" id="SM00736"/>
    </source>
</evidence>
<dbReference type="NCBIfam" id="NF041766">
    <property type="entry name" value="choice_anch_U"/>
    <property type="match status" value="1"/>
</dbReference>
<feature type="domain" description="Dystroglycan-type cadherin-like" evidence="2">
    <location>
        <begin position="1610"/>
        <end position="1702"/>
    </location>
</feature>
<dbReference type="SMART" id="SM00736">
    <property type="entry name" value="CADG"/>
    <property type="match status" value="3"/>
</dbReference>
<feature type="domain" description="Dystroglycan-type cadherin-like" evidence="2">
    <location>
        <begin position="1515"/>
        <end position="1608"/>
    </location>
</feature>
<dbReference type="Gene3D" id="2.60.40.10">
    <property type="entry name" value="Immunoglobulins"/>
    <property type="match status" value="3"/>
</dbReference>
<dbReference type="OrthoDB" id="5242130at2"/>
<evidence type="ECO:0000256" key="1">
    <source>
        <dbReference type="SAM" id="SignalP"/>
    </source>
</evidence>
<keyword evidence="4" id="KW-1185">Reference proteome</keyword>
<feature type="chain" id="PRO_5020437163" evidence="1">
    <location>
        <begin position="26"/>
        <end position="2409"/>
    </location>
</feature>
<evidence type="ECO:0000313" key="3">
    <source>
        <dbReference type="EMBL" id="TKB56628.1"/>
    </source>
</evidence>
<dbReference type="RefSeq" id="WP_136862432.1">
    <property type="nucleotide sequence ID" value="NZ_SWCJ01000003.1"/>
</dbReference>
<proteinExistence type="predicted"/>
<reference evidence="3 4" key="1">
    <citation type="submission" date="2019-04" db="EMBL/GenBank/DDBJ databases">
        <authorList>
            <person name="Hwang J.C."/>
        </authorList>
    </citation>
    <scope>NUCLEOTIDE SEQUENCE [LARGE SCALE GENOMIC DNA]</scope>
    <source>
        <strain evidence="3 4">IMCC35002</strain>
    </source>
</reference>
<keyword evidence="1" id="KW-0732">Signal</keyword>
<evidence type="ECO:0000313" key="4">
    <source>
        <dbReference type="Proteomes" id="UP000305675"/>
    </source>
</evidence>
<organism evidence="3 4">
    <name type="scientific">Ferrimonas aestuarii</name>
    <dbReference type="NCBI Taxonomy" id="2569539"/>
    <lineage>
        <taxon>Bacteria</taxon>
        <taxon>Pseudomonadati</taxon>
        <taxon>Pseudomonadota</taxon>
        <taxon>Gammaproteobacteria</taxon>
        <taxon>Alteromonadales</taxon>
        <taxon>Ferrimonadaceae</taxon>
        <taxon>Ferrimonas</taxon>
    </lineage>
</organism>
<dbReference type="Pfam" id="PF14252">
    <property type="entry name" value="DUF4347"/>
    <property type="match status" value="1"/>
</dbReference>
<dbReference type="InterPro" id="IPR006644">
    <property type="entry name" value="Cadg"/>
</dbReference>
<accession>A0A4U1BR48</accession>
<dbReference type="Pfam" id="PF17963">
    <property type="entry name" value="Big_9"/>
    <property type="match status" value="2"/>
</dbReference>
<name>A0A4U1BR48_9GAMM</name>
<dbReference type="Pfam" id="PF05345">
    <property type="entry name" value="He_PIG"/>
    <property type="match status" value="3"/>
</dbReference>
<dbReference type="InterPro" id="IPR038081">
    <property type="entry name" value="CalX-like_sf"/>
</dbReference>
<gene>
    <name evidence="3" type="ORF">FCL42_05695</name>
</gene>
<protein>
    <submittedName>
        <fullName evidence="3">DUF4347 domain-containing protein</fullName>
    </submittedName>
</protein>
<feature type="domain" description="Dystroglycan-type cadherin-like" evidence="2">
    <location>
        <begin position="1411"/>
        <end position="1514"/>
    </location>
</feature>
<dbReference type="InterPro" id="IPR025592">
    <property type="entry name" value="DUF4347"/>
</dbReference>
<dbReference type="GO" id="GO:0016020">
    <property type="term" value="C:membrane"/>
    <property type="evidence" value="ECO:0007669"/>
    <property type="project" value="InterPro"/>
</dbReference>
<dbReference type="EMBL" id="SWCJ01000003">
    <property type="protein sequence ID" value="TKB56628.1"/>
    <property type="molecule type" value="Genomic_DNA"/>
</dbReference>
<feature type="signal peptide" evidence="1">
    <location>
        <begin position="1"/>
        <end position="25"/>
    </location>
</feature>
<sequence>MMDTRYTLAALLGAGISLFSQPSIAAPVSPDANRQITELVIVDGSLPQQQLFLDAISDNNTIKLHRLPSTENAIESLEQILSEYRQLHALHIVSHGDSGQLQLGNTIIDTASLTANPQLLQSIKRSIVPDGDLLLYGCNVAAGQQGKAFIEFVAEQANIDVAASTNLTGNALLGGDWTLERHSGQVEHLVRFSSNSMNAYSSVLGTEDLNNFTGVNTNTLTSPSGDFTVTGYVDGVQHNDLDIYGGNAYINDTTTVNKEGYFKIEANPGGSYPSFSLTDVWFQVYQNRPMNNVRVRGIDSDGNIIETVPTSTPTDDGGQDTFRFDEAGELSGADWRDLVSFEVYFTPYESNPGGGVDDNIATMEFKSFTVDTAAPSDVTAPTISGVTIPDSAHKVGDIVTATISVTSDGDNYASGGSISGTVNGYTLGSLSKTNDTTYTATFTVTDGGTNVAAASNVPVNFTLTDSSGNTSSAFTTAITQASDAIYANLPEVNLTTSSNSMSEDGGSATLTAALSSRSLNSQWPENITVNLAYTGTATASTDYTKSDSITITAGSSSNTATVTSSADDLYDAASDETIIVDISLPIGIEGATNQQTLTITDAESAPTVTLSGGNININENGGSGAITATLSHATYEGVVVNLSYSGSATYGSDYQNASSSITIAAGSLSGTAATGVASIDDASAETDETIIIDIASVSGGGATESGAQQRTITILDDEDNTPPTITGVSIPNLAHKVGDTVTATITVTSDSDDYTGGSGAISGTINGYNLIGLSRVDNTTYRATFTISDGGIDTDASNDIAVNVTLTDSSGNTSSAYTTAISQGSDAIYANLPEVELTTSSNSMSEDGGSATLTATLSGSLNSQWPVAITVGLAYTGTATADTDYTKADSIIVASGDSSNTATVTSTPDTLYDAAIDETIIVDISSLTVGTESTTNQQTITITDAETAPTVSLSTAKTSIDEDGGISDGSTKITATLSHATYEATTVSLAYSGTATSGSDYGTPSSSITINPGLLTADASTGLLATDDSDGEGNETIIIDISSVSGGGTTENGVQQVTVTLVDDEDSTPPTVVSASVSNITAAGAQLSVNLDEDGSVHYVVVADGANAPTVAQTKAGNNYSGVTVAASGSISTSATVATTTINTLLDGVNYDLYLVAEDSANNLQLLTSKRDFSTLDTLPNISSISVSGSPAADAASVVFDVTFADSVSGVSMDDFALTTVTGSSYEAPSISSVTGSGATWNVTVDTGVTVADIRLDLNAASNIVDESNNTPLGFTSGEMHSVNTNKLPTITEDSAVGPYAIDEDIKTNMDLSGLLISDANDEPLTLTMSVDRGLLFTTDGNGTVDGVTISGANVSGSTSLTLSGTPTALTQLFDGSRFSFQTDKDDDNNASLVFSVSDFFNEDDQLTATINVTAINDTPEIEGTPTTSLTSGNSYNFTPSASDVDGDTPLTFSITNKPSWANFDTSNGALTGQPSSANLGTTNNIVISVSDPGGLTAALPSFNITVNSANNAPVISGSPALTVSEDTLYQFVPEVIDADATDSHRFNISNLPSWASFDSATGTLSGTPTNDDVGMTAGIVISVSDSQGASDSLAPFDLEVLNVNDAPTITGSPLLSILVDEAYSFTPTATDIDANDTLSFSISNQPSWAQFDPNSGTLSGTPSKEDVGSSQTIVITVTDSANASASLLGFIIEVTSDNNAPIANDDLLTVEFNDEGLYALDVLANDSDPDGDTLTIESATTNLGSVTLSNDQLLYQAEDEYTGNVELSYVISDGNNGSASAQVMLTIERDTTNAPIIEVPEDVSVDATALFTRVELGTATAVDRNNNPLPVTQKEPTSRFAPGAHTVYWQAVDGDGNEAVEEQRVMVAPLISLSKDQTVFEGNEVQIEVVLNGMAPQYPVNVPYSISGSADDSDHDAIDGELVIQQGERGYIKFNTLADSINEIDETVVLTLSDSINRGAKYATTVTISEANIAPDFDYRVEQSGEERHTLSQQDGDVIVSMTAYDANPSDSVTVTWQHDQLVDLDSDEQVFRFDPSEMDAKTYELVATVTDNGSPAMSVTKSILFTIKANLAELADDQDSDGDLIPDSTEGYADDDGDGIPNYQDSANIVGCNVVQETLADQNQFLVEGEPGTCLRKGVISADSQQGGLQLQLEEITTVDNEAEIVGGIFDFVAYQLPKAGQIYNVVIPQRTPIPTGALYRKFINGEWSDFVVDANNQLLSTQGEEGYCPPPGDDVWQVGLQENAWCVQLSIQDGGPNDDDGLANGTIVDPGGVAVPLNTNTAPVAVDDLMSIDTNESITIMVLDNDIDADGDALTITSAQAEIGTANVTDQISIHYTPQPDYIGKDTVTYTVTDGNGGTASAKIYIEINAVEDEIISNKSTGSGSLSWLFLGLLLLSVYRQRNATC</sequence>
<dbReference type="SUPFAM" id="SSF49313">
    <property type="entry name" value="Cadherin-like"/>
    <property type="match status" value="3"/>
</dbReference>
<dbReference type="GO" id="GO:0005509">
    <property type="term" value="F:calcium ion binding"/>
    <property type="evidence" value="ECO:0007669"/>
    <property type="project" value="InterPro"/>
</dbReference>
<dbReference type="Gene3D" id="2.60.40.2810">
    <property type="match status" value="1"/>
</dbReference>
<dbReference type="SUPFAM" id="SSF141072">
    <property type="entry name" value="CalX-like"/>
    <property type="match status" value="5"/>
</dbReference>
<dbReference type="InterPro" id="IPR015919">
    <property type="entry name" value="Cadherin-like_sf"/>
</dbReference>
<dbReference type="PANTHER" id="PTHR34720:SF9">
    <property type="entry name" value="BLR4714 PROTEIN"/>
    <property type="match status" value="1"/>
</dbReference>
<dbReference type="PANTHER" id="PTHR34720">
    <property type="entry name" value="MICROCYSTIN DEPENDENT PROTEIN"/>
    <property type="match status" value="1"/>
</dbReference>
<dbReference type="InterPro" id="IPR013783">
    <property type="entry name" value="Ig-like_fold"/>
</dbReference>